<evidence type="ECO:0000313" key="2">
    <source>
        <dbReference type="Proteomes" id="UP000828390"/>
    </source>
</evidence>
<dbReference type="EMBL" id="JAIWYP010000003">
    <property type="protein sequence ID" value="KAH3848020.1"/>
    <property type="molecule type" value="Genomic_DNA"/>
</dbReference>
<keyword evidence="2" id="KW-1185">Reference proteome</keyword>
<dbReference type="Proteomes" id="UP000828390">
    <property type="component" value="Unassembled WGS sequence"/>
</dbReference>
<comment type="caution">
    <text evidence="1">The sequence shown here is derived from an EMBL/GenBank/DDBJ whole genome shotgun (WGS) entry which is preliminary data.</text>
</comment>
<dbReference type="AlphaFoldDB" id="A0A9D4KY36"/>
<evidence type="ECO:0000313" key="1">
    <source>
        <dbReference type="EMBL" id="KAH3848020.1"/>
    </source>
</evidence>
<reference evidence="1" key="2">
    <citation type="submission" date="2020-11" db="EMBL/GenBank/DDBJ databases">
        <authorList>
            <person name="McCartney M.A."/>
            <person name="Auch B."/>
            <person name="Kono T."/>
            <person name="Mallez S."/>
            <person name="Becker A."/>
            <person name="Gohl D.M."/>
            <person name="Silverstein K.A.T."/>
            <person name="Koren S."/>
            <person name="Bechman K.B."/>
            <person name="Herman A."/>
            <person name="Abrahante J.E."/>
            <person name="Garbe J."/>
        </authorList>
    </citation>
    <scope>NUCLEOTIDE SEQUENCE</scope>
    <source>
        <strain evidence="1">Duluth1</strain>
        <tissue evidence="1">Whole animal</tissue>
    </source>
</reference>
<gene>
    <name evidence="1" type="ORF">DPMN_090357</name>
</gene>
<sequence length="104" mass="11593">MEKGDSYTTIAESYVDSEKGITDKRHWGSMATKTSLLRSGYGIRLATGRAMVRGNGLDGVSNKNIPSSEHFGFKCVHQPSLQYDDMVFQYLAHMRMPVTDNCPT</sequence>
<proteinExistence type="predicted"/>
<protein>
    <submittedName>
        <fullName evidence="1">Uncharacterized protein</fullName>
    </submittedName>
</protein>
<organism evidence="1 2">
    <name type="scientific">Dreissena polymorpha</name>
    <name type="common">Zebra mussel</name>
    <name type="synonym">Mytilus polymorpha</name>
    <dbReference type="NCBI Taxonomy" id="45954"/>
    <lineage>
        <taxon>Eukaryota</taxon>
        <taxon>Metazoa</taxon>
        <taxon>Spiralia</taxon>
        <taxon>Lophotrochozoa</taxon>
        <taxon>Mollusca</taxon>
        <taxon>Bivalvia</taxon>
        <taxon>Autobranchia</taxon>
        <taxon>Heteroconchia</taxon>
        <taxon>Euheterodonta</taxon>
        <taxon>Imparidentia</taxon>
        <taxon>Neoheterodontei</taxon>
        <taxon>Myida</taxon>
        <taxon>Dreissenoidea</taxon>
        <taxon>Dreissenidae</taxon>
        <taxon>Dreissena</taxon>
    </lineage>
</organism>
<accession>A0A9D4KY36</accession>
<name>A0A9D4KY36_DREPO</name>
<reference evidence="1" key="1">
    <citation type="journal article" date="2019" name="bioRxiv">
        <title>The Genome of the Zebra Mussel, Dreissena polymorpha: A Resource for Invasive Species Research.</title>
        <authorList>
            <person name="McCartney M.A."/>
            <person name="Auch B."/>
            <person name="Kono T."/>
            <person name="Mallez S."/>
            <person name="Zhang Y."/>
            <person name="Obille A."/>
            <person name="Becker A."/>
            <person name="Abrahante J.E."/>
            <person name="Garbe J."/>
            <person name="Badalamenti J.P."/>
            <person name="Herman A."/>
            <person name="Mangelson H."/>
            <person name="Liachko I."/>
            <person name="Sullivan S."/>
            <person name="Sone E.D."/>
            <person name="Koren S."/>
            <person name="Silverstein K.A.T."/>
            <person name="Beckman K.B."/>
            <person name="Gohl D.M."/>
        </authorList>
    </citation>
    <scope>NUCLEOTIDE SEQUENCE</scope>
    <source>
        <strain evidence="1">Duluth1</strain>
        <tissue evidence="1">Whole animal</tissue>
    </source>
</reference>